<dbReference type="eggNOG" id="ENOG5033I25">
    <property type="taxonomic scope" value="Bacteria"/>
</dbReference>
<dbReference type="RefSeq" id="WP_011243115.1">
    <property type="nucleotide sequence ID" value="NC_006576.1"/>
</dbReference>
<accession>A0A0H3K151</accession>
<name>A0A0H3K151_SYNP6</name>
<reference evidence="1 2" key="1">
    <citation type="journal article" date="2007" name="Photosyn. Res.">
        <title>Complete nucleotide sequence of the freshwater unicellular cyanobacterium Synechococcus elongatus PCC 6301 chromosome: gene content and organization.</title>
        <authorList>
            <person name="Sugita C."/>
            <person name="Ogata K."/>
            <person name="Shikata M."/>
            <person name="Jikuya H."/>
            <person name="Takano J."/>
            <person name="Furumichi M."/>
            <person name="Kanehisa M."/>
            <person name="Omata T."/>
            <person name="Sugiura M."/>
            <person name="Sugita M."/>
        </authorList>
    </citation>
    <scope>NUCLEOTIDE SEQUENCE [LARGE SCALE GENOMIC DNA]</scope>
    <source>
        <strain evidence="2">ATCC 27144 / PCC 6301 / SAUG 1402/1</strain>
    </source>
</reference>
<dbReference type="KEGG" id="syc:syc0803_c"/>
<sequence>MARMRKAPDERRTHLGRSVFRNTSVASIVGQTEWHHYFAQGELLEAATALDQALSVYPELDAHGFNSLTHPKSPLTELDLPQIALCLRYLSMCDRTAQVNRKIDSYWLKHRIEALYRLPNGWPFYVSNGALIAAAIGDGLNVKPTKPWSHTAYLSISTRSVKALTERSRSPQGVLRLEACW</sequence>
<organism evidence="1 2">
    <name type="scientific">Synechococcus sp. (strain ATCC 27144 / PCC 6301 / SAUG 1402/1)</name>
    <name type="common">Anacystis nidulans</name>
    <dbReference type="NCBI Taxonomy" id="269084"/>
    <lineage>
        <taxon>Bacteria</taxon>
        <taxon>Bacillati</taxon>
        <taxon>Cyanobacteriota</taxon>
        <taxon>Cyanophyceae</taxon>
        <taxon>Synechococcales</taxon>
        <taxon>Synechococcaceae</taxon>
        <taxon>Synechococcus</taxon>
    </lineage>
</organism>
<dbReference type="GeneID" id="72429567"/>
<protein>
    <submittedName>
        <fullName evidence="1">Uncharacterized protein</fullName>
    </submittedName>
</protein>
<dbReference type="EMBL" id="AP008231">
    <property type="protein sequence ID" value="BAD78993.1"/>
    <property type="molecule type" value="Genomic_DNA"/>
</dbReference>
<evidence type="ECO:0000313" key="2">
    <source>
        <dbReference type="Proteomes" id="UP000001175"/>
    </source>
</evidence>
<dbReference type="AlphaFoldDB" id="A0A0H3K151"/>
<proteinExistence type="predicted"/>
<dbReference type="Proteomes" id="UP000001175">
    <property type="component" value="Chromosome"/>
</dbReference>
<evidence type="ECO:0000313" key="1">
    <source>
        <dbReference type="EMBL" id="BAD78993.1"/>
    </source>
</evidence>
<gene>
    <name evidence="1" type="ordered locus">syc0803_c</name>
</gene>